<name>A0A0A0BJV9_9CELL</name>
<dbReference type="InterPro" id="IPR014757">
    <property type="entry name" value="Tscrpt_reg_IclR_C"/>
</dbReference>
<protein>
    <recommendedName>
        <fullName evidence="6">Glycerol operon regulatory protein</fullName>
    </recommendedName>
</protein>
<keyword evidence="3" id="KW-0238">DNA-binding</keyword>
<evidence type="ECO:0000259" key="8">
    <source>
        <dbReference type="PROSITE" id="PS51077"/>
    </source>
</evidence>
<dbReference type="AlphaFoldDB" id="A0A0A0BJV9"/>
<evidence type="ECO:0000256" key="3">
    <source>
        <dbReference type="ARBA" id="ARBA00023125"/>
    </source>
</evidence>
<keyword evidence="1" id="KW-0319">Glycerol metabolism</keyword>
<sequence>MTERTTAGTAAGQTTAGPSGSPVEAVDRALLVLQALAPAGPHGTGLAELASTLGLNKATLHRVLSALRYRGFVAQDPTTGAYLLGASATRLADDFLGEENLPVLLHPALVALCATADELVHLGVLSGSHVVYLDKVEPERSVRVWSAIGRRSPAVTTALGRALLAHRGTDRAMLAGYVRAAEAERPVDADRVWSVLERARETGYATEEQENEVGISCVAVPLLRSGSAIAAVSVTAPAERMTPERLAALHAEMRRVLPPLLPNGITLPE</sequence>
<dbReference type="SUPFAM" id="SSF46785">
    <property type="entry name" value="Winged helix' DNA-binding domain"/>
    <property type="match status" value="1"/>
</dbReference>
<evidence type="ECO:0000256" key="4">
    <source>
        <dbReference type="ARBA" id="ARBA00023163"/>
    </source>
</evidence>
<dbReference type="Pfam" id="PF09339">
    <property type="entry name" value="HTH_IclR"/>
    <property type="match status" value="1"/>
</dbReference>
<feature type="compositionally biased region" description="Low complexity" evidence="7">
    <location>
        <begin position="1"/>
        <end position="17"/>
    </location>
</feature>
<comment type="caution">
    <text evidence="10">The sequence shown here is derived from an EMBL/GenBank/DDBJ whole genome shotgun (WGS) entry which is preliminary data.</text>
</comment>
<evidence type="ECO:0000313" key="11">
    <source>
        <dbReference type="Proteomes" id="UP000029839"/>
    </source>
</evidence>
<feature type="domain" description="HTH iclR-type" evidence="8">
    <location>
        <begin position="23"/>
        <end position="86"/>
    </location>
</feature>
<keyword evidence="4" id="KW-0804">Transcription</keyword>
<dbReference type="SMART" id="SM00346">
    <property type="entry name" value="HTH_ICLR"/>
    <property type="match status" value="1"/>
</dbReference>
<dbReference type="PROSITE" id="PS51078">
    <property type="entry name" value="ICLR_ED"/>
    <property type="match status" value="1"/>
</dbReference>
<dbReference type="PROSITE" id="PS51077">
    <property type="entry name" value="HTH_ICLR"/>
    <property type="match status" value="1"/>
</dbReference>
<dbReference type="GO" id="GO:0003700">
    <property type="term" value="F:DNA-binding transcription factor activity"/>
    <property type="evidence" value="ECO:0007669"/>
    <property type="project" value="TreeGrafter"/>
</dbReference>
<feature type="region of interest" description="Disordered" evidence="7">
    <location>
        <begin position="1"/>
        <end position="22"/>
    </location>
</feature>
<dbReference type="GO" id="GO:0003677">
    <property type="term" value="F:DNA binding"/>
    <property type="evidence" value="ECO:0007669"/>
    <property type="project" value="UniProtKB-KW"/>
</dbReference>
<dbReference type="Proteomes" id="UP000029839">
    <property type="component" value="Unassembled WGS sequence"/>
</dbReference>
<dbReference type="Pfam" id="PF01614">
    <property type="entry name" value="IclR_C"/>
    <property type="match status" value="1"/>
</dbReference>
<evidence type="ECO:0000256" key="7">
    <source>
        <dbReference type="SAM" id="MobiDB-lite"/>
    </source>
</evidence>
<feature type="domain" description="IclR-ED" evidence="9">
    <location>
        <begin position="87"/>
        <end position="269"/>
    </location>
</feature>
<comment type="function">
    <text evidence="5">May be an activator protein for the gylABX operon.</text>
</comment>
<evidence type="ECO:0000256" key="5">
    <source>
        <dbReference type="ARBA" id="ARBA00058938"/>
    </source>
</evidence>
<gene>
    <name evidence="10" type="ORF">N868_05765</name>
</gene>
<dbReference type="RefSeq" id="WP_052426552.1">
    <property type="nucleotide sequence ID" value="NZ_AXCY01000156.1"/>
</dbReference>
<organism evidence="10 11">
    <name type="scientific">Cellulomonas carbonis T26</name>
    <dbReference type="NCBI Taxonomy" id="947969"/>
    <lineage>
        <taxon>Bacteria</taxon>
        <taxon>Bacillati</taxon>
        <taxon>Actinomycetota</taxon>
        <taxon>Actinomycetes</taxon>
        <taxon>Micrococcales</taxon>
        <taxon>Cellulomonadaceae</taxon>
        <taxon>Cellulomonas</taxon>
    </lineage>
</organism>
<dbReference type="OrthoDB" id="9000968at2"/>
<dbReference type="EMBL" id="AXCY01000156">
    <property type="protein sequence ID" value="KGM08793.1"/>
    <property type="molecule type" value="Genomic_DNA"/>
</dbReference>
<accession>A0A0A0BJV9</accession>
<dbReference type="GO" id="GO:0045892">
    <property type="term" value="P:negative regulation of DNA-templated transcription"/>
    <property type="evidence" value="ECO:0007669"/>
    <property type="project" value="TreeGrafter"/>
</dbReference>
<reference evidence="10 11" key="1">
    <citation type="submission" date="2013-08" db="EMBL/GenBank/DDBJ databases">
        <title>Genome sequencing of Cellulomonas carbonis T26.</title>
        <authorList>
            <person name="Chen F."/>
            <person name="Li Y."/>
            <person name="Wang G."/>
        </authorList>
    </citation>
    <scope>NUCLEOTIDE SEQUENCE [LARGE SCALE GENOMIC DNA]</scope>
    <source>
        <strain evidence="10 11">T26</strain>
    </source>
</reference>
<evidence type="ECO:0000256" key="6">
    <source>
        <dbReference type="ARBA" id="ARBA00070406"/>
    </source>
</evidence>
<dbReference type="InterPro" id="IPR036388">
    <property type="entry name" value="WH-like_DNA-bd_sf"/>
</dbReference>
<dbReference type="GO" id="GO:0006071">
    <property type="term" value="P:glycerol metabolic process"/>
    <property type="evidence" value="ECO:0007669"/>
    <property type="project" value="UniProtKB-KW"/>
</dbReference>
<dbReference type="InterPro" id="IPR036390">
    <property type="entry name" value="WH_DNA-bd_sf"/>
</dbReference>
<dbReference type="InterPro" id="IPR029016">
    <property type="entry name" value="GAF-like_dom_sf"/>
</dbReference>
<dbReference type="InterPro" id="IPR050707">
    <property type="entry name" value="HTH_MetabolicPath_Reg"/>
</dbReference>
<dbReference type="Gene3D" id="3.30.450.40">
    <property type="match status" value="1"/>
</dbReference>
<evidence type="ECO:0000313" key="10">
    <source>
        <dbReference type="EMBL" id="KGM08793.1"/>
    </source>
</evidence>
<evidence type="ECO:0000259" key="9">
    <source>
        <dbReference type="PROSITE" id="PS51078"/>
    </source>
</evidence>
<dbReference type="PANTHER" id="PTHR30136">
    <property type="entry name" value="HELIX-TURN-HELIX TRANSCRIPTIONAL REGULATOR, ICLR FAMILY"/>
    <property type="match status" value="1"/>
</dbReference>
<proteinExistence type="predicted"/>
<reference evidence="10 11" key="2">
    <citation type="journal article" date="2015" name="Stand. Genomic Sci.">
        <title>Draft genome sequence of Cellulomonas carbonis T26(T) and comparative analysis of six Cellulomonas genomes.</title>
        <authorList>
            <person name="Zhuang W."/>
            <person name="Zhang S."/>
            <person name="Xia X."/>
            <person name="Wang G."/>
        </authorList>
    </citation>
    <scope>NUCLEOTIDE SEQUENCE [LARGE SCALE GENOMIC DNA]</scope>
    <source>
        <strain evidence="10 11">T26</strain>
    </source>
</reference>
<dbReference type="SUPFAM" id="SSF55781">
    <property type="entry name" value="GAF domain-like"/>
    <property type="match status" value="1"/>
</dbReference>
<dbReference type="PANTHER" id="PTHR30136:SF24">
    <property type="entry name" value="HTH-TYPE TRANSCRIPTIONAL REPRESSOR ALLR"/>
    <property type="match status" value="1"/>
</dbReference>
<keyword evidence="2" id="KW-0805">Transcription regulation</keyword>
<evidence type="ECO:0000256" key="2">
    <source>
        <dbReference type="ARBA" id="ARBA00023015"/>
    </source>
</evidence>
<evidence type="ECO:0000256" key="1">
    <source>
        <dbReference type="ARBA" id="ARBA00022798"/>
    </source>
</evidence>
<dbReference type="FunFam" id="1.10.10.10:FF:000056">
    <property type="entry name" value="IclR family transcriptional regulator"/>
    <property type="match status" value="1"/>
</dbReference>
<dbReference type="Gene3D" id="1.10.10.10">
    <property type="entry name" value="Winged helix-like DNA-binding domain superfamily/Winged helix DNA-binding domain"/>
    <property type="match status" value="1"/>
</dbReference>
<keyword evidence="11" id="KW-1185">Reference proteome</keyword>
<dbReference type="InterPro" id="IPR005471">
    <property type="entry name" value="Tscrpt_reg_IclR_N"/>
</dbReference>